<organism evidence="1 2">
    <name type="scientific">Neophaeococcomyces mojaviensis</name>
    <dbReference type="NCBI Taxonomy" id="3383035"/>
    <lineage>
        <taxon>Eukaryota</taxon>
        <taxon>Fungi</taxon>
        <taxon>Dikarya</taxon>
        <taxon>Ascomycota</taxon>
        <taxon>Pezizomycotina</taxon>
        <taxon>Eurotiomycetes</taxon>
        <taxon>Chaetothyriomycetidae</taxon>
        <taxon>Chaetothyriales</taxon>
        <taxon>Chaetothyriales incertae sedis</taxon>
        <taxon>Neophaeococcomyces</taxon>
    </lineage>
</organism>
<comment type="caution">
    <text evidence="1">The sequence shown here is derived from an EMBL/GenBank/DDBJ whole genome shotgun (WGS) entry which is preliminary data.</text>
</comment>
<reference evidence="1" key="1">
    <citation type="submission" date="2022-10" db="EMBL/GenBank/DDBJ databases">
        <title>Culturing micro-colonial fungi from biological soil crusts in the Mojave desert and describing Neophaeococcomyces mojavensis, and introducing the new genera and species Taxawa tesnikishii.</title>
        <authorList>
            <person name="Kurbessoian T."/>
            <person name="Stajich J.E."/>
        </authorList>
    </citation>
    <scope>NUCLEOTIDE SEQUENCE</scope>
    <source>
        <strain evidence="1">JES_112</strain>
    </source>
</reference>
<gene>
    <name evidence="1" type="ORF">H2198_007656</name>
</gene>
<dbReference type="EMBL" id="JAPDRQ010000165">
    <property type="protein sequence ID" value="KAJ9653144.1"/>
    <property type="molecule type" value="Genomic_DNA"/>
</dbReference>
<evidence type="ECO:0000313" key="1">
    <source>
        <dbReference type="EMBL" id="KAJ9653144.1"/>
    </source>
</evidence>
<proteinExistence type="predicted"/>
<sequence length="453" mass="50388">MTSLPVNGNYINGHKSVGLEIAVVGAGIAGLSAAIDLRKQGHHVQLTEYNSSGNLQRSMDLIEANKIWQHHWRLAHRIQLHEKLKKVATSTDQAGTPVKLHLNASVVDVDPHTASVTLKNGEVVKCDVVLGADGVHSVCRQKVPGGNIRPFNSGKSAFRFLIDRKAALEDPNTNKFAANPGELVIWYGTDRRVVMYPTSDNRLLNFVCIHPEEESEAGEGWTAATNKDMLLQVYQKFDPACLALISKANSESLKVWKLLDMAMLPTWVNYRLALLGDAAHPFPPHQGQGAGVAMEDAATLSVVFERSLTRDDVPARLKLFESIRYERAHKIQEYSRLAGKDLQSNVKMDMVEYANYNCGHDEFDNSSQKFREWKWARTPQIYWRMPIAFGPKPGPRQSHAGVVRNAVESTLGQLPSSSKHPEPSFRTCSLRETKDGDLNRQVQSLTVLSVVQP</sequence>
<dbReference type="Proteomes" id="UP001172386">
    <property type="component" value="Unassembled WGS sequence"/>
</dbReference>
<protein>
    <submittedName>
        <fullName evidence="1">Uncharacterized protein</fullName>
    </submittedName>
</protein>
<name>A0ACC2ZZG7_9EURO</name>
<evidence type="ECO:0000313" key="2">
    <source>
        <dbReference type="Proteomes" id="UP001172386"/>
    </source>
</evidence>
<keyword evidence="2" id="KW-1185">Reference proteome</keyword>
<accession>A0ACC2ZZG7</accession>